<organism evidence="1 2">
    <name type="scientific">Scophthalmus maximus</name>
    <name type="common">Turbot</name>
    <name type="synonym">Psetta maxima</name>
    <dbReference type="NCBI Taxonomy" id="52904"/>
    <lineage>
        <taxon>Eukaryota</taxon>
        <taxon>Metazoa</taxon>
        <taxon>Chordata</taxon>
        <taxon>Craniata</taxon>
        <taxon>Vertebrata</taxon>
        <taxon>Euteleostomi</taxon>
        <taxon>Actinopterygii</taxon>
        <taxon>Neopterygii</taxon>
        <taxon>Teleostei</taxon>
        <taxon>Neoteleostei</taxon>
        <taxon>Acanthomorphata</taxon>
        <taxon>Carangaria</taxon>
        <taxon>Pleuronectiformes</taxon>
        <taxon>Pleuronectoidei</taxon>
        <taxon>Scophthalmidae</taxon>
        <taxon>Scophthalmus</taxon>
    </lineage>
</organism>
<gene>
    <name evidence="1" type="ORF">SMAX5B_005463</name>
</gene>
<protein>
    <submittedName>
        <fullName evidence="1">Putative glycine-rich protein 2-like</fullName>
    </submittedName>
</protein>
<evidence type="ECO:0000313" key="2">
    <source>
        <dbReference type="Proteomes" id="UP000246464"/>
    </source>
</evidence>
<dbReference type="Proteomes" id="UP000246464">
    <property type="component" value="Chromosome 2"/>
</dbReference>
<reference evidence="1 2" key="1">
    <citation type="submission" date="2017-12" db="EMBL/GenBank/DDBJ databases">
        <title>Integrating genomic resources of turbot (Scophthalmus maximus) in depth evaluation of genetic and physical mapping variation across individuals.</title>
        <authorList>
            <person name="Martinez P."/>
        </authorList>
    </citation>
    <scope>NUCLEOTIDE SEQUENCE [LARGE SCALE GENOMIC DNA]</scope>
</reference>
<sequence>MRSCVSRTVGITAIPTHRSSDLRIVFKAILTDAIETFVLGACEGVFESSPRPPVGCRRQCSRGSALGLVLSQPFSVQPNSRLREVTNQGFIAGRVADIMHMHRRPTSASLASTRRLTAEQWA</sequence>
<proteinExistence type="predicted"/>
<evidence type="ECO:0000313" key="1">
    <source>
        <dbReference type="EMBL" id="AWO97864.1"/>
    </source>
</evidence>
<name>A0A2U9B1P4_SCOMX</name>
<dbReference type="AlphaFoldDB" id="A0A2U9B1P4"/>
<keyword evidence="2" id="KW-1185">Reference proteome</keyword>
<accession>A0A2U9B1P4</accession>
<dbReference type="EMBL" id="CP026244">
    <property type="protein sequence ID" value="AWO97864.1"/>
    <property type="molecule type" value="Genomic_DNA"/>
</dbReference>